<dbReference type="RefSeq" id="WP_267928941.1">
    <property type="nucleotide sequence ID" value="NZ_AP024233.1"/>
</dbReference>
<gene>
    <name evidence="6" type="ORF">GF1_14410</name>
</gene>
<dbReference type="Pfam" id="PF12838">
    <property type="entry name" value="Fer4_7"/>
    <property type="match status" value="1"/>
</dbReference>
<dbReference type="PANTHER" id="PTHR43122">
    <property type="entry name" value="FERREDOXIN SUBUNIT OF PYRUVATE:FLAVODOXIN OXIDOREDUCTASE-RELATED"/>
    <property type="match status" value="1"/>
</dbReference>
<dbReference type="Proteomes" id="UP001063350">
    <property type="component" value="Chromosome"/>
</dbReference>
<feature type="region of interest" description="Disordered" evidence="4">
    <location>
        <begin position="1"/>
        <end position="23"/>
    </location>
</feature>
<dbReference type="KEGG" id="ddu:GF1_14410"/>
<dbReference type="InterPro" id="IPR017900">
    <property type="entry name" value="4Fe4S_Fe_S_CS"/>
</dbReference>
<sequence length="97" mass="10774">MANKTPTDSGTACKKKTARKTGKTREKFDVAFYLAWCKACGICIAFCPQKIIAADKNGKPYMTDSDRCVGCRFCEIHCPDFAITVSARTPKRRENDA</sequence>
<dbReference type="SUPFAM" id="SSF54862">
    <property type="entry name" value="4Fe-4S ferredoxins"/>
    <property type="match status" value="1"/>
</dbReference>
<dbReference type="InterPro" id="IPR017896">
    <property type="entry name" value="4Fe4S_Fe-S-bd"/>
</dbReference>
<dbReference type="PROSITE" id="PS00198">
    <property type="entry name" value="4FE4S_FER_1"/>
    <property type="match status" value="2"/>
</dbReference>
<feature type="domain" description="4Fe-4S ferredoxin-type" evidence="5">
    <location>
        <begin position="28"/>
        <end position="57"/>
    </location>
</feature>
<evidence type="ECO:0000256" key="2">
    <source>
        <dbReference type="ARBA" id="ARBA00023004"/>
    </source>
</evidence>
<accession>A0A915UA43</accession>
<dbReference type="PANTHER" id="PTHR43122:SF1">
    <property type="entry name" value="IRON-SULFUR-BINDING PROTEIN"/>
    <property type="match status" value="1"/>
</dbReference>
<evidence type="ECO:0000256" key="3">
    <source>
        <dbReference type="ARBA" id="ARBA00023014"/>
    </source>
</evidence>
<dbReference type="Gene3D" id="3.30.70.20">
    <property type="match status" value="1"/>
</dbReference>
<dbReference type="EMBL" id="AP024233">
    <property type="protein sequence ID" value="BCO09065.1"/>
    <property type="molecule type" value="Genomic_DNA"/>
</dbReference>
<evidence type="ECO:0000256" key="4">
    <source>
        <dbReference type="SAM" id="MobiDB-lite"/>
    </source>
</evidence>
<keyword evidence="3" id="KW-0411">Iron-sulfur</keyword>
<keyword evidence="2" id="KW-0408">Iron</keyword>
<dbReference type="GO" id="GO:0046872">
    <property type="term" value="F:metal ion binding"/>
    <property type="evidence" value="ECO:0007669"/>
    <property type="project" value="UniProtKB-KW"/>
</dbReference>
<evidence type="ECO:0000259" key="5">
    <source>
        <dbReference type="PROSITE" id="PS51379"/>
    </source>
</evidence>
<keyword evidence="7" id="KW-1185">Reference proteome</keyword>
<name>A0A915UA43_9BACT</name>
<keyword evidence="1" id="KW-0479">Metal-binding</keyword>
<feature type="compositionally biased region" description="Basic residues" evidence="4">
    <location>
        <begin position="13"/>
        <end position="22"/>
    </location>
</feature>
<feature type="domain" description="4Fe-4S ferredoxin-type" evidence="5">
    <location>
        <begin position="58"/>
        <end position="88"/>
    </location>
</feature>
<evidence type="ECO:0000256" key="1">
    <source>
        <dbReference type="ARBA" id="ARBA00022723"/>
    </source>
</evidence>
<reference evidence="6" key="1">
    <citation type="submission" date="2020-12" db="EMBL/GenBank/DDBJ databases">
        <title>Desulfobium dissulfuricans gen. nov., sp. nov., a novel mesophilic, sulfate-reducing bacterium isolated from a deep-sea hydrothermal vent.</title>
        <authorList>
            <person name="Hashimoto Y."/>
            <person name="Tame A."/>
            <person name="Sawayama S."/>
            <person name="Miyazaki J."/>
            <person name="Takai K."/>
            <person name="Nakagawa S."/>
        </authorList>
    </citation>
    <scope>NUCLEOTIDE SEQUENCE</scope>
    <source>
        <strain evidence="6">GF1</strain>
    </source>
</reference>
<dbReference type="GO" id="GO:0051536">
    <property type="term" value="F:iron-sulfur cluster binding"/>
    <property type="evidence" value="ECO:0007669"/>
    <property type="project" value="UniProtKB-KW"/>
</dbReference>
<evidence type="ECO:0000313" key="6">
    <source>
        <dbReference type="EMBL" id="BCO09065.1"/>
    </source>
</evidence>
<dbReference type="AlphaFoldDB" id="A0A915UA43"/>
<protein>
    <recommendedName>
        <fullName evidence="5">4Fe-4S ferredoxin-type domain-containing protein</fullName>
    </recommendedName>
</protein>
<dbReference type="PROSITE" id="PS51379">
    <property type="entry name" value="4FE4S_FER_2"/>
    <property type="match status" value="2"/>
</dbReference>
<proteinExistence type="predicted"/>
<organism evidence="6 7">
    <name type="scientific">Desulfolithobacter dissulfuricans</name>
    <dbReference type="NCBI Taxonomy" id="2795293"/>
    <lineage>
        <taxon>Bacteria</taxon>
        <taxon>Pseudomonadati</taxon>
        <taxon>Thermodesulfobacteriota</taxon>
        <taxon>Desulfobulbia</taxon>
        <taxon>Desulfobulbales</taxon>
        <taxon>Desulfobulbaceae</taxon>
        <taxon>Desulfolithobacter</taxon>
    </lineage>
</organism>
<evidence type="ECO:0000313" key="7">
    <source>
        <dbReference type="Proteomes" id="UP001063350"/>
    </source>
</evidence>